<proteinExistence type="predicted"/>
<gene>
    <name evidence="2" type="ORF">SAMN05216210_0872</name>
</gene>
<dbReference type="Proteomes" id="UP000243924">
    <property type="component" value="Chromosome I"/>
</dbReference>
<evidence type="ECO:0000313" key="3">
    <source>
        <dbReference type="Proteomes" id="UP000243924"/>
    </source>
</evidence>
<dbReference type="EMBL" id="LT629787">
    <property type="protein sequence ID" value="SDT96358.1"/>
    <property type="molecule type" value="Genomic_DNA"/>
</dbReference>
<evidence type="ECO:0008006" key="4">
    <source>
        <dbReference type="Google" id="ProtNLM"/>
    </source>
</evidence>
<accession>A0A1H2ENN7</accession>
<dbReference type="OrthoDB" id="8562850at2"/>
<dbReference type="AlphaFoldDB" id="A0A1H2ENN7"/>
<dbReference type="RefSeq" id="WP_092384497.1">
    <property type="nucleotide sequence ID" value="NZ_LT629787.1"/>
</dbReference>
<sequence>MTDAQHITGEKFDHKVAAVFASSNEAHTAAESVRDSLNLEQRQVIVVDPGDAHQGRELEPDSTGIMRTMIRSHLWLGAFGALAGLLLFMVTFFAGIGFVTTNALTAAALFIVFGAVIGMLLAGLVSLRPDHMPYLMKAQAALRDGKSVVTIHASSIEQMKQANSELEKHSGQVVNSL</sequence>
<dbReference type="STRING" id="1434072.SAMN05216210_0872"/>
<keyword evidence="3" id="KW-1185">Reference proteome</keyword>
<evidence type="ECO:0000313" key="2">
    <source>
        <dbReference type="EMBL" id="SDT96358.1"/>
    </source>
</evidence>
<name>A0A1H2ENN7_9GAMM</name>
<organism evidence="2 3">
    <name type="scientific">Halopseudomonas salegens</name>
    <dbReference type="NCBI Taxonomy" id="1434072"/>
    <lineage>
        <taxon>Bacteria</taxon>
        <taxon>Pseudomonadati</taxon>
        <taxon>Pseudomonadota</taxon>
        <taxon>Gammaproteobacteria</taxon>
        <taxon>Pseudomonadales</taxon>
        <taxon>Pseudomonadaceae</taxon>
        <taxon>Halopseudomonas</taxon>
    </lineage>
</organism>
<protein>
    <recommendedName>
        <fullName evidence="4">Riboflavin biosynthesis protein RibA</fullName>
    </recommendedName>
</protein>
<reference evidence="3" key="1">
    <citation type="submission" date="2016-10" db="EMBL/GenBank/DDBJ databases">
        <authorList>
            <person name="Varghese N."/>
            <person name="Submissions S."/>
        </authorList>
    </citation>
    <scope>NUCLEOTIDE SEQUENCE [LARGE SCALE GENOMIC DNA]</scope>
    <source>
        <strain evidence="3">CECT 8338</strain>
    </source>
</reference>
<keyword evidence="1" id="KW-0812">Transmembrane</keyword>
<feature type="transmembrane region" description="Helical" evidence="1">
    <location>
        <begin position="104"/>
        <end position="127"/>
    </location>
</feature>
<keyword evidence="1" id="KW-0472">Membrane</keyword>
<evidence type="ECO:0000256" key="1">
    <source>
        <dbReference type="SAM" id="Phobius"/>
    </source>
</evidence>
<feature type="transmembrane region" description="Helical" evidence="1">
    <location>
        <begin position="74"/>
        <end position="98"/>
    </location>
</feature>
<keyword evidence="1" id="KW-1133">Transmembrane helix</keyword>